<name>A0A914N5T7_MELIC</name>
<evidence type="ECO:0000313" key="1">
    <source>
        <dbReference type="Proteomes" id="UP000887563"/>
    </source>
</evidence>
<sequence>MNVRFDVRTRSCSRFKAANSSNPCCFLPDNLVKQQHKYRVNKSENNFNLKIISKNIVI</sequence>
<dbReference type="AlphaFoldDB" id="A0A914N5T7"/>
<keyword evidence="1" id="KW-1185">Reference proteome</keyword>
<reference evidence="2" key="1">
    <citation type="submission" date="2022-11" db="UniProtKB">
        <authorList>
            <consortium name="WormBaseParasite"/>
        </authorList>
    </citation>
    <scope>IDENTIFICATION</scope>
</reference>
<proteinExistence type="predicted"/>
<dbReference type="WBParaSite" id="Minc3s03748g34682">
    <property type="protein sequence ID" value="Minc3s03748g34682"/>
    <property type="gene ID" value="Minc3s03748g34682"/>
</dbReference>
<accession>A0A914N5T7</accession>
<protein>
    <submittedName>
        <fullName evidence="2">Candidate secreted effector</fullName>
    </submittedName>
</protein>
<organism evidence="1 2">
    <name type="scientific">Meloidogyne incognita</name>
    <name type="common">Southern root-knot nematode worm</name>
    <name type="synonym">Oxyuris incognita</name>
    <dbReference type="NCBI Taxonomy" id="6306"/>
    <lineage>
        <taxon>Eukaryota</taxon>
        <taxon>Metazoa</taxon>
        <taxon>Ecdysozoa</taxon>
        <taxon>Nematoda</taxon>
        <taxon>Chromadorea</taxon>
        <taxon>Rhabditida</taxon>
        <taxon>Tylenchina</taxon>
        <taxon>Tylenchomorpha</taxon>
        <taxon>Tylenchoidea</taxon>
        <taxon>Meloidogynidae</taxon>
        <taxon>Meloidogyninae</taxon>
        <taxon>Meloidogyne</taxon>
        <taxon>Meloidogyne incognita group</taxon>
    </lineage>
</organism>
<dbReference type="Proteomes" id="UP000887563">
    <property type="component" value="Unplaced"/>
</dbReference>
<evidence type="ECO:0000313" key="2">
    <source>
        <dbReference type="WBParaSite" id="Minc3s03748g34682"/>
    </source>
</evidence>